<protein>
    <submittedName>
        <fullName evidence="1">Uncharacterized protein</fullName>
    </submittedName>
</protein>
<organism evidence="1 2">
    <name type="scientific">Xenopus laevis</name>
    <name type="common">African clawed frog</name>
    <dbReference type="NCBI Taxonomy" id="8355"/>
    <lineage>
        <taxon>Eukaryota</taxon>
        <taxon>Metazoa</taxon>
        <taxon>Chordata</taxon>
        <taxon>Craniata</taxon>
        <taxon>Vertebrata</taxon>
        <taxon>Euteleostomi</taxon>
        <taxon>Amphibia</taxon>
        <taxon>Batrachia</taxon>
        <taxon>Anura</taxon>
        <taxon>Pipoidea</taxon>
        <taxon>Pipidae</taxon>
        <taxon>Xenopodinae</taxon>
        <taxon>Xenopus</taxon>
        <taxon>Xenopus</taxon>
    </lineage>
</organism>
<evidence type="ECO:0000313" key="1">
    <source>
        <dbReference type="EMBL" id="OCT95600.1"/>
    </source>
</evidence>
<dbReference type="AlphaFoldDB" id="A0A974HZA5"/>
<name>A0A974HZA5_XENLA</name>
<proteinExistence type="predicted"/>
<gene>
    <name evidence="1" type="ORF">XELAEV_18013288mg</name>
</gene>
<reference evidence="2" key="1">
    <citation type="journal article" date="2016" name="Nature">
        <title>Genome evolution in the allotetraploid frog Xenopus laevis.</title>
        <authorList>
            <person name="Session A.M."/>
            <person name="Uno Y."/>
            <person name="Kwon T."/>
            <person name="Chapman J.A."/>
            <person name="Toyoda A."/>
            <person name="Takahashi S."/>
            <person name="Fukui A."/>
            <person name="Hikosaka A."/>
            <person name="Suzuki A."/>
            <person name="Kondo M."/>
            <person name="van Heeringen S.J."/>
            <person name="Quigley I."/>
            <person name="Heinz S."/>
            <person name="Ogino H."/>
            <person name="Ochi H."/>
            <person name="Hellsten U."/>
            <person name="Lyons J.B."/>
            <person name="Simakov O."/>
            <person name="Putnam N."/>
            <person name="Stites J."/>
            <person name="Kuroki Y."/>
            <person name="Tanaka T."/>
            <person name="Michiue T."/>
            <person name="Watanabe M."/>
            <person name="Bogdanovic O."/>
            <person name="Lister R."/>
            <person name="Georgiou G."/>
            <person name="Paranjpe S.S."/>
            <person name="van Kruijsbergen I."/>
            <person name="Shu S."/>
            <person name="Carlson J."/>
            <person name="Kinoshita T."/>
            <person name="Ohta Y."/>
            <person name="Mawaribuchi S."/>
            <person name="Jenkins J."/>
            <person name="Grimwood J."/>
            <person name="Schmutz J."/>
            <person name="Mitros T."/>
            <person name="Mozaffari S.V."/>
            <person name="Suzuki Y."/>
            <person name="Haramoto Y."/>
            <person name="Yamamoto T.S."/>
            <person name="Takagi C."/>
            <person name="Heald R."/>
            <person name="Miller K."/>
            <person name="Haudenschild C."/>
            <person name="Kitzman J."/>
            <person name="Nakayama T."/>
            <person name="Izutsu Y."/>
            <person name="Robert J."/>
            <person name="Fortriede J."/>
            <person name="Burns K."/>
            <person name="Lotay V."/>
            <person name="Karimi K."/>
            <person name="Yasuoka Y."/>
            <person name="Dichmann D.S."/>
            <person name="Flajnik M.F."/>
            <person name="Houston D.W."/>
            <person name="Shendure J."/>
            <person name="DuPasquier L."/>
            <person name="Vize P.D."/>
            <person name="Zorn A.M."/>
            <person name="Ito M."/>
            <person name="Marcotte E.M."/>
            <person name="Wallingford J.B."/>
            <person name="Ito Y."/>
            <person name="Asashima M."/>
            <person name="Ueno N."/>
            <person name="Matsuda Y."/>
            <person name="Veenstra G.J."/>
            <person name="Fujiyama A."/>
            <person name="Harland R.M."/>
            <person name="Taira M."/>
            <person name="Rokhsar D.S."/>
        </authorList>
    </citation>
    <scope>NUCLEOTIDE SEQUENCE [LARGE SCALE GENOMIC DNA]</scope>
    <source>
        <strain evidence="2">J</strain>
    </source>
</reference>
<dbReference type="Proteomes" id="UP000694892">
    <property type="component" value="Chromosome 2L"/>
</dbReference>
<evidence type="ECO:0000313" key="2">
    <source>
        <dbReference type="Proteomes" id="UP000694892"/>
    </source>
</evidence>
<sequence>MEYLLLGFSHFRFSELQKRRKLVRWKASPHYYNGQRSILCKCTRASPWCQSQIHLISERLLQNDSSLFHRYIECMKHKGRRRKDRGFIQETDDVLSLLTKN</sequence>
<accession>A0A974HZA5</accession>
<dbReference type="EMBL" id="CM004468">
    <property type="protein sequence ID" value="OCT95600.1"/>
    <property type="molecule type" value="Genomic_DNA"/>
</dbReference>